<evidence type="ECO:0000256" key="2">
    <source>
        <dbReference type="ARBA" id="ARBA00004922"/>
    </source>
</evidence>
<dbReference type="Gene3D" id="2.80.10.50">
    <property type="match status" value="1"/>
</dbReference>
<keyword evidence="14" id="KW-1185">Reference proteome</keyword>
<comment type="pathway">
    <text evidence="2">Protein modification; protein glycosylation.</text>
</comment>
<evidence type="ECO:0000256" key="1">
    <source>
        <dbReference type="ARBA" id="ARBA00004127"/>
    </source>
</evidence>
<feature type="compositionally biased region" description="Low complexity" evidence="9">
    <location>
        <begin position="76"/>
        <end position="89"/>
    </location>
</feature>
<feature type="domain" description="ArnT-like N-terminal" evidence="11">
    <location>
        <begin position="286"/>
        <end position="513"/>
    </location>
</feature>
<evidence type="ECO:0000256" key="7">
    <source>
        <dbReference type="ARBA" id="ARBA00022989"/>
    </source>
</evidence>
<accession>A0A9P5SIM1</accession>
<dbReference type="GO" id="GO:0016020">
    <property type="term" value="C:membrane"/>
    <property type="evidence" value="ECO:0007669"/>
    <property type="project" value="InterPro"/>
</dbReference>
<comment type="similarity">
    <text evidence="3">Belongs to the glycosyltransferase 39 family.</text>
</comment>
<feature type="transmembrane region" description="Helical" evidence="10">
    <location>
        <begin position="364"/>
        <end position="385"/>
    </location>
</feature>
<keyword evidence="8 10" id="KW-0472">Membrane</keyword>
<feature type="compositionally biased region" description="Basic and acidic residues" evidence="9">
    <location>
        <begin position="1120"/>
        <end position="1152"/>
    </location>
</feature>
<dbReference type="EMBL" id="JAAAUY010000383">
    <property type="protein sequence ID" value="KAF9330611.1"/>
    <property type="molecule type" value="Genomic_DNA"/>
</dbReference>
<evidence type="ECO:0000256" key="3">
    <source>
        <dbReference type="ARBA" id="ARBA00007222"/>
    </source>
</evidence>
<feature type="compositionally biased region" description="Basic and acidic residues" evidence="9">
    <location>
        <begin position="661"/>
        <end position="678"/>
    </location>
</feature>
<dbReference type="GO" id="GO:0006493">
    <property type="term" value="P:protein O-linked glycosylation"/>
    <property type="evidence" value="ECO:0007669"/>
    <property type="project" value="InterPro"/>
</dbReference>
<protein>
    <recommendedName>
        <fullName evidence="15">Dolichyl-phosphate-mannose--protein mannosyltransferase</fullName>
    </recommendedName>
</protein>
<dbReference type="Pfam" id="PF16192">
    <property type="entry name" value="PMT_4TMC"/>
    <property type="match status" value="1"/>
</dbReference>
<feature type="region of interest" description="Disordered" evidence="9">
    <location>
        <begin position="1116"/>
        <end position="1177"/>
    </location>
</feature>
<dbReference type="GO" id="GO:0000030">
    <property type="term" value="F:mannosyltransferase activity"/>
    <property type="evidence" value="ECO:0007669"/>
    <property type="project" value="InterPro"/>
</dbReference>
<proteinExistence type="inferred from homology"/>
<feature type="compositionally biased region" description="Low complexity" evidence="9">
    <location>
        <begin position="46"/>
        <end position="56"/>
    </location>
</feature>
<dbReference type="GO" id="GO:0012505">
    <property type="term" value="C:endomembrane system"/>
    <property type="evidence" value="ECO:0007669"/>
    <property type="project" value="UniProtKB-SubCell"/>
</dbReference>
<feature type="compositionally biased region" description="Basic and acidic residues" evidence="9">
    <location>
        <begin position="1032"/>
        <end position="1056"/>
    </location>
</feature>
<evidence type="ECO:0000256" key="8">
    <source>
        <dbReference type="ARBA" id="ARBA00023136"/>
    </source>
</evidence>
<feature type="region of interest" description="Disordered" evidence="9">
    <location>
        <begin position="993"/>
        <end position="1015"/>
    </location>
</feature>
<feature type="transmembrane region" description="Helical" evidence="10">
    <location>
        <begin position="446"/>
        <end position="467"/>
    </location>
</feature>
<dbReference type="PANTHER" id="PTHR10050">
    <property type="entry name" value="DOLICHYL-PHOSPHATE-MANNOSE--PROTEIN MANNOSYLTRANSFERASE"/>
    <property type="match status" value="1"/>
</dbReference>
<gene>
    <name evidence="13" type="ORF">BG006_006428</name>
</gene>
<evidence type="ECO:0000256" key="10">
    <source>
        <dbReference type="SAM" id="Phobius"/>
    </source>
</evidence>
<comment type="subcellular location">
    <subcellularLocation>
        <location evidence="1">Endomembrane system</location>
        <topology evidence="1">Multi-pass membrane protein</topology>
    </subcellularLocation>
</comment>
<sequence length="1196" mass="135383">MFYGGFNPGKGSSELPFVDTNMRSRTSSVSSLHSNQGSSPYPPQPQQQTPSGSRPGTPAGDGYFPNTGGYSGGYDGYNSGSSSPASAASFHNPTPPIPNQQHHQHGYGPGGHGYDPLGELHQIPLNPTAYSNRHTRSQSNASETSLNMDADLGAYSPGPSSASSSRRGSVSDFGGGFFNRKSRGSTFRPEPHQPPEDYQSDLDSIASDHSDDRYRKKGGSGGKRVGVKDIFNDWDLLLPSTESYGNRGDDFEDDDGLNDDEKRKRQQLVKKGWESARGQFILISLLVTTAVFVRVWKLAVPSAVVHDEQHFGGFVADYIRGEFFMDVHPPLGKMLYAAVAYLLGFDGKFSFAPGKLYPQSVPFIGMRMFAVACGVGLIPISYLTIKRSGHSTQAAIICAVLITFENALITQSRFILLDAPMMLFMGYTLLAWINVYNHRNLPFTRGWWLCVKWVGLFTITTIGVCVLKYLQEARTHLYVTTRNFLKQFVALFVCLLVYPAVMYVCLHALDFYLLPNSGSGNAWVSPQFQMTLKDHDVQPVMADQAIQLVEWDDELTCWQVFPADPLLKEQHAIKKQARREDPTVEFEGYIYDGDNVRLRHCYTKVALATNNLTSVGSNKTFIREVRGIKWLKRPTLDTVWKLELVTEGLIPGLADDYGIRPDSGVKDKKANDDDHEPKSLGVEEEPVKRTRDQNKQWHSIKGFRLFNELLDCHLQSHKVFRSPYSTYQEVGCIQGGRQKANTIFIVDQNVNSHLPKSTPSLTYSPLSFFRKFLEMNRVMWWTHHDLSSPIQGGDQLDQSKMDESKPWSWPFMKRGLNYYSSKETNNYIHLMGNPLLWWAASSTVIGYMASCVWGTFMFIKSKNSPTIVERNRFGITPFYSVASGTFFAGWAIHYAPFFFMSRQLYLHHYLPALYFSILLLVSRVDRFWQKWPKHVRHCAGLALMGTIILSWFVFSPLAYGSDFGSKALCERLRVLGGWKFTCQRQDLPWARPHSSRAAADTIQTKGTEQDSDVPHFYADDDNYFDGIEGDVDEHHENGQEHHEGESPLKMTEEEKKEAKVIADQQDKMAQAAEARAKEIQEKSDLKAEKEALELKQRAQEERLQAQERLLEQQRIAQDNIQREREEAQRHQEQQQEQQQQHENDAQYEEQRQKVLQAMADKHAESQGAPQMVSEATREALEEQIRLLQAQLDGSKG</sequence>
<organism evidence="13 14">
    <name type="scientific">Podila minutissima</name>
    <dbReference type="NCBI Taxonomy" id="64525"/>
    <lineage>
        <taxon>Eukaryota</taxon>
        <taxon>Fungi</taxon>
        <taxon>Fungi incertae sedis</taxon>
        <taxon>Mucoromycota</taxon>
        <taxon>Mortierellomycotina</taxon>
        <taxon>Mortierellomycetes</taxon>
        <taxon>Mortierellales</taxon>
        <taxon>Mortierellaceae</taxon>
        <taxon>Podila</taxon>
    </lineage>
</organism>
<reference evidence="13" key="1">
    <citation type="journal article" date="2020" name="Fungal Divers.">
        <title>Resolving the Mortierellaceae phylogeny through synthesis of multi-gene phylogenetics and phylogenomics.</title>
        <authorList>
            <person name="Vandepol N."/>
            <person name="Liber J."/>
            <person name="Desiro A."/>
            <person name="Na H."/>
            <person name="Kennedy M."/>
            <person name="Barry K."/>
            <person name="Grigoriev I.V."/>
            <person name="Miller A.N."/>
            <person name="O'Donnell K."/>
            <person name="Stajich J.E."/>
            <person name="Bonito G."/>
        </authorList>
    </citation>
    <scope>NUCLEOTIDE SEQUENCE</scope>
    <source>
        <strain evidence="13">NVP1</strain>
    </source>
</reference>
<evidence type="ECO:0000313" key="13">
    <source>
        <dbReference type="EMBL" id="KAF9330611.1"/>
    </source>
</evidence>
<feature type="region of interest" description="Disordered" evidence="9">
    <location>
        <begin position="1"/>
        <end position="222"/>
    </location>
</feature>
<evidence type="ECO:0000256" key="4">
    <source>
        <dbReference type="ARBA" id="ARBA00022676"/>
    </source>
</evidence>
<dbReference type="InterPro" id="IPR032421">
    <property type="entry name" value="PMT_4TMC"/>
</dbReference>
<dbReference type="AlphaFoldDB" id="A0A9P5SIM1"/>
<feature type="transmembrane region" description="Helical" evidence="10">
    <location>
        <begin position="488"/>
        <end position="509"/>
    </location>
</feature>
<evidence type="ECO:0000256" key="5">
    <source>
        <dbReference type="ARBA" id="ARBA00022679"/>
    </source>
</evidence>
<feature type="region of interest" description="Disordered" evidence="9">
    <location>
        <begin position="661"/>
        <end position="693"/>
    </location>
</feature>
<evidence type="ECO:0000313" key="14">
    <source>
        <dbReference type="Proteomes" id="UP000696485"/>
    </source>
</evidence>
<keyword evidence="7 10" id="KW-1133">Transmembrane helix</keyword>
<feature type="transmembrane region" description="Helical" evidence="10">
    <location>
        <begin position="835"/>
        <end position="859"/>
    </location>
</feature>
<keyword evidence="6 10" id="KW-0812">Transmembrane</keyword>
<dbReference type="InterPro" id="IPR003342">
    <property type="entry name" value="ArnT-like_N"/>
</dbReference>
<dbReference type="CDD" id="cd06503">
    <property type="entry name" value="ATP-synt_Fo_b"/>
    <property type="match status" value="1"/>
</dbReference>
<keyword evidence="4" id="KW-0328">Glycosyltransferase</keyword>
<feature type="transmembrane region" description="Helical" evidence="10">
    <location>
        <begin position="904"/>
        <end position="921"/>
    </location>
</feature>
<feature type="region of interest" description="Disordered" evidence="9">
    <location>
        <begin position="1027"/>
        <end position="1056"/>
    </location>
</feature>
<evidence type="ECO:0000259" key="12">
    <source>
        <dbReference type="Pfam" id="PF16192"/>
    </source>
</evidence>
<feature type="domain" description="Protein O-mannosyl-transferase C-terminal four TM" evidence="12">
    <location>
        <begin position="768"/>
        <end position="978"/>
    </location>
</feature>
<dbReference type="Pfam" id="PF02366">
    <property type="entry name" value="PMT"/>
    <property type="match status" value="1"/>
</dbReference>
<evidence type="ECO:0000256" key="6">
    <source>
        <dbReference type="ARBA" id="ARBA00022692"/>
    </source>
</evidence>
<evidence type="ECO:0008006" key="15">
    <source>
        <dbReference type="Google" id="ProtNLM"/>
    </source>
</evidence>
<evidence type="ECO:0000256" key="9">
    <source>
        <dbReference type="SAM" id="MobiDB-lite"/>
    </source>
</evidence>
<dbReference type="InterPro" id="IPR027005">
    <property type="entry name" value="PMT-like"/>
</dbReference>
<name>A0A9P5SIM1_9FUNG</name>
<keyword evidence="5" id="KW-0808">Transferase</keyword>
<dbReference type="PANTHER" id="PTHR10050:SF46">
    <property type="entry name" value="PROTEIN O-MANNOSYL-TRANSFERASE 2"/>
    <property type="match status" value="1"/>
</dbReference>
<feature type="compositionally biased region" description="Polar residues" evidence="9">
    <location>
        <begin position="128"/>
        <end position="147"/>
    </location>
</feature>
<dbReference type="Proteomes" id="UP000696485">
    <property type="component" value="Unassembled WGS sequence"/>
</dbReference>
<feature type="compositionally biased region" description="Low complexity" evidence="9">
    <location>
        <begin position="153"/>
        <end position="172"/>
    </location>
</feature>
<feature type="transmembrane region" description="Helical" evidence="10">
    <location>
        <begin position="941"/>
        <end position="959"/>
    </location>
</feature>
<feature type="transmembrane region" description="Helical" evidence="10">
    <location>
        <begin position="871"/>
        <end position="892"/>
    </location>
</feature>
<feature type="compositionally biased region" description="Low complexity" evidence="9">
    <location>
        <begin position="24"/>
        <end position="39"/>
    </location>
</feature>
<feature type="transmembrane region" description="Helical" evidence="10">
    <location>
        <begin position="415"/>
        <end position="434"/>
    </location>
</feature>
<evidence type="ECO:0000259" key="11">
    <source>
        <dbReference type="Pfam" id="PF02366"/>
    </source>
</evidence>
<comment type="caution">
    <text evidence="13">The sequence shown here is derived from an EMBL/GenBank/DDBJ whole genome shotgun (WGS) entry which is preliminary data.</text>
</comment>